<dbReference type="STRING" id="137246.A0A401RM11"/>
<accession>A0A401RM11</accession>
<dbReference type="GO" id="GO:0045505">
    <property type="term" value="F:dynein intermediate chain binding"/>
    <property type="evidence" value="ECO:0007669"/>
    <property type="project" value="InterPro"/>
</dbReference>
<evidence type="ECO:0000313" key="3">
    <source>
        <dbReference type="Proteomes" id="UP000287033"/>
    </source>
</evidence>
<feature type="non-terminal residue" evidence="2">
    <location>
        <position position="116"/>
    </location>
</feature>
<dbReference type="EMBL" id="BEZZ01004772">
    <property type="protein sequence ID" value="GCC19124.1"/>
    <property type="molecule type" value="Genomic_DNA"/>
</dbReference>
<sequence length="116" mass="13265">DGRLQAQSNLSFLSVLTSPCGELVKLKVKDIPAKLPHILNLIRIIWVNSKFYNTRDRITALFRKLSNEIIRLCSGEISLDRIFDGHINLSKVTLQDCIECCQNWKAHFARAAFIHT</sequence>
<dbReference type="GO" id="GO:0005858">
    <property type="term" value="C:axonemal dynein complex"/>
    <property type="evidence" value="ECO:0007669"/>
    <property type="project" value="TreeGrafter"/>
</dbReference>
<dbReference type="OMA" id="ICKGFIN"/>
<feature type="domain" description="Dynein heavy chain tail" evidence="1">
    <location>
        <begin position="4"/>
        <end position="109"/>
    </location>
</feature>
<organism evidence="2 3">
    <name type="scientific">Chiloscyllium punctatum</name>
    <name type="common">Brownbanded bambooshark</name>
    <name type="synonym">Hemiscyllium punctatum</name>
    <dbReference type="NCBI Taxonomy" id="137246"/>
    <lineage>
        <taxon>Eukaryota</taxon>
        <taxon>Metazoa</taxon>
        <taxon>Chordata</taxon>
        <taxon>Craniata</taxon>
        <taxon>Vertebrata</taxon>
        <taxon>Chondrichthyes</taxon>
        <taxon>Elasmobranchii</taxon>
        <taxon>Galeomorphii</taxon>
        <taxon>Galeoidea</taxon>
        <taxon>Orectolobiformes</taxon>
        <taxon>Hemiscylliidae</taxon>
        <taxon>Chiloscyllium</taxon>
    </lineage>
</organism>
<dbReference type="InterPro" id="IPR013594">
    <property type="entry name" value="Dynein_heavy_tail"/>
</dbReference>
<comment type="caution">
    <text evidence="2">The sequence shown here is derived from an EMBL/GenBank/DDBJ whole genome shotgun (WGS) entry which is preliminary data.</text>
</comment>
<dbReference type="Proteomes" id="UP000287033">
    <property type="component" value="Unassembled WGS sequence"/>
</dbReference>
<dbReference type="PANTHER" id="PTHR46532:SF11">
    <property type="entry name" value="DYNEIN AXONEMAL HEAVY CHAIN 12"/>
    <property type="match status" value="1"/>
</dbReference>
<proteinExistence type="predicted"/>
<dbReference type="GO" id="GO:0051959">
    <property type="term" value="F:dynein light intermediate chain binding"/>
    <property type="evidence" value="ECO:0007669"/>
    <property type="project" value="InterPro"/>
</dbReference>
<keyword evidence="3" id="KW-1185">Reference proteome</keyword>
<dbReference type="GO" id="GO:0007018">
    <property type="term" value="P:microtubule-based movement"/>
    <property type="evidence" value="ECO:0007669"/>
    <property type="project" value="InterPro"/>
</dbReference>
<dbReference type="PANTHER" id="PTHR46532">
    <property type="entry name" value="MALE FERTILITY FACTOR KL5"/>
    <property type="match status" value="1"/>
</dbReference>
<dbReference type="AlphaFoldDB" id="A0A401RM11"/>
<dbReference type="InterPro" id="IPR026983">
    <property type="entry name" value="DHC"/>
</dbReference>
<feature type="non-terminal residue" evidence="2">
    <location>
        <position position="1"/>
    </location>
</feature>
<gene>
    <name evidence="2" type="ORF">chiPu_0021773</name>
</gene>
<evidence type="ECO:0000259" key="1">
    <source>
        <dbReference type="Pfam" id="PF08385"/>
    </source>
</evidence>
<protein>
    <recommendedName>
        <fullName evidence="1">Dynein heavy chain tail domain-containing protein</fullName>
    </recommendedName>
</protein>
<dbReference type="OrthoDB" id="286107at2759"/>
<name>A0A401RM11_CHIPU</name>
<reference evidence="2 3" key="1">
    <citation type="journal article" date="2018" name="Nat. Ecol. Evol.">
        <title>Shark genomes provide insights into elasmobranch evolution and the origin of vertebrates.</title>
        <authorList>
            <person name="Hara Y"/>
            <person name="Yamaguchi K"/>
            <person name="Onimaru K"/>
            <person name="Kadota M"/>
            <person name="Koyanagi M"/>
            <person name="Keeley SD"/>
            <person name="Tatsumi K"/>
            <person name="Tanaka K"/>
            <person name="Motone F"/>
            <person name="Kageyama Y"/>
            <person name="Nozu R"/>
            <person name="Adachi N"/>
            <person name="Nishimura O"/>
            <person name="Nakagawa R"/>
            <person name="Tanegashima C"/>
            <person name="Kiyatake I"/>
            <person name="Matsumoto R"/>
            <person name="Murakumo K"/>
            <person name="Nishida K"/>
            <person name="Terakita A"/>
            <person name="Kuratani S"/>
            <person name="Sato K"/>
            <person name="Hyodo S Kuraku.S."/>
        </authorList>
    </citation>
    <scope>NUCLEOTIDE SEQUENCE [LARGE SCALE GENOMIC DNA]</scope>
</reference>
<dbReference type="Pfam" id="PF08385">
    <property type="entry name" value="DHC_N1"/>
    <property type="match status" value="1"/>
</dbReference>
<evidence type="ECO:0000313" key="2">
    <source>
        <dbReference type="EMBL" id="GCC19124.1"/>
    </source>
</evidence>